<feature type="binding site" evidence="5">
    <location>
        <position position="82"/>
    </location>
    <ligand>
        <name>[4Fe-4S] cluster</name>
        <dbReference type="ChEBI" id="CHEBI:49883"/>
        <note>4Fe-4S-S-AdoMet</note>
    </ligand>
</feature>
<name>A0A9D2HHK2_9FIRM</name>
<dbReference type="AlphaFoldDB" id="A0A9D2HHK2"/>
<dbReference type="Pfam" id="PF04055">
    <property type="entry name" value="Radical_SAM"/>
    <property type="match status" value="1"/>
</dbReference>
<sequence length="329" mass="36805">MTYESCDLCPRMCGVNRALPVPESRDVSAFPPAFQGPGFCRCTSEVYAARAALHMWEEPCISGVNGSGTVFFCGCTLGCCFCQNYQISQPVFSLEDPDGAAAGKKLTIRQLADVFLRLQDQGAHNINLVTATQYLPSVIRALDLARPKLKIPMVYNCGGYEREETIQALDGYVDIYLPDLKYFDPELSKAYSRAGDYFAAASKAVAAMIRQAGKPVFEEYSGAKGKCLLMKKGVVIRHMVLPGHKDDSMKILSWIRENLPEKSYYISLMSQYTPFFHSKDHPELNRRITSYEYDKVLDHAVRLGLTDGYMQKKSSAKEEYTPPFNLEGL</sequence>
<evidence type="ECO:0000259" key="6">
    <source>
        <dbReference type="Pfam" id="PF04055"/>
    </source>
</evidence>
<accession>A0A9D2HHK2</accession>
<dbReference type="Proteomes" id="UP000823900">
    <property type="component" value="Unassembled WGS sequence"/>
</dbReference>
<dbReference type="PIRSF" id="PIRSF004869">
    <property type="entry name" value="PflX_prd"/>
    <property type="match status" value="1"/>
</dbReference>
<dbReference type="PANTHER" id="PTHR43075">
    <property type="entry name" value="FORMATE LYASE ACTIVATING ENZYME, PUTATIVE (AFU_ORTHOLOGUE AFUA_2G15630)-RELATED"/>
    <property type="match status" value="1"/>
</dbReference>
<dbReference type="Gene3D" id="3.20.20.70">
    <property type="entry name" value="Aldolase class I"/>
    <property type="match status" value="1"/>
</dbReference>
<dbReference type="InterPro" id="IPR040085">
    <property type="entry name" value="MJ0674-like"/>
</dbReference>
<dbReference type="InterPro" id="IPR013785">
    <property type="entry name" value="Aldolase_TIM"/>
</dbReference>
<comment type="cofactor">
    <cofactor evidence="5">
        <name>[4Fe-4S] cluster</name>
        <dbReference type="ChEBI" id="CHEBI:49883"/>
    </cofactor>
    <text evidence="5">Binds 1 [4Fe-4S] cluster. The cluster is coordinated with 3 cysteines and an exchangeable S-adenosyl-L-methionine.</text>
</comment>
<feature type="domain" description="Radical SAM core" evidence="6">
    <location>
        <begin position="70"/>
        <end position="250"/>
    </location>
</feature>
<organism evidence="7 8">
    <name type="scientific">Candidatus Lachnoclostridium stercoravium</name>
    <dbReference type="NCBI Taxonomy" id="2838633"/>
    <lineage>
        <taxon>Bacteria</taxon>
        <taxon>Bacillati</taxon>
        <taxon>Bacillota</taxon>
        <taxon>Clostridia</taxon>
        <taxon>Lachnospirales</taxon>
        <taxon>Lachnospiraceae</taxon>
    </lineage>
</organism>
<keyword evidence="4 5" id="KW-0411">Iron-sulfur</keyword>
<dbReference type="InterPro" id="IPR016431">
    <property type="entry name" value="Pyrv-formate_lyase-activ_prd"/>
</dbReference>
<evidence type="ECO:0000256" key="4">
    <source>
        <dbReference type="ARBA" id="ARBA00023014"/>
    </source>
</evidence>
<evidence type="ECO:0000313" key="7">
    <source>
        <dbReference type="EMBL" id="HJA70458.1"/>
    </source>
</evidence>
<keyword evidence="2 5" id="KW-0479">Metal-binding</keyword>
<reference evidence="7" key="1">
    <citation type="journal article" date="2021" name="PeerJ">
        <title>Extensive microbial diversity within the chicken gut microbiome revealed by metagenomics and culture.</title>
        <authorList>
            <person name="Gilroy R."/>
            <person name="Ravi A."/>
            <person name="Getino M."/>
            <person name="Pursley I."/>
            <person name="Horton D.L."/>
            <person name="Alikhan N.F."/>
            <person name="Baker D."/>
            <person name="Gharbi K."/>
            <person name="Hall N."/>
            <person name="Watson M."/>
            <person name="Adriaenssens E.M."/>
            <person name="Foster-Nyarko E."/>
            <person name="Jarju S."/>
            <person name="Secka A."/>
            <person name="Antonio M."/>
            <person name="Oren A."/>
            <person name="Chaudhuri R.R."/>
            <person name="La Ragione R."/>
            <person name="Hildebrand F."/>
            <person name="Pallen M.J."/>
        </authorList>
    </citation>
    <scope>NUCLEOTIDE SEQUENCE</scope>
    <source>
        <strain evidence="7">CHK178-16964</strain>
    </source>
</reference>
<comment type="caution">
    <text evidence="7">The sequence shown here is derived from an EMBL/GenBank/DDBJ whole genome shotgun (WGS) entry which is preliminary data.</text>
</comment>
<gene>
    <name evidence="7" type="ORF">IAA07_02620</name>
</gene>
<dbReference type="SFLD" id="SFLDS00029">
    <property type="entry name" value="Radical_SAM"/>
    <property type="match status" value="1"/>
</dbReference>
<keyword evidence="1 5" id="KW-0949">S-adenosyl-L-methionine</keyword>
<reference evidence="7" key="2">
    <citation type="submission" date="2021-04" db="EMBL/GenBank/DDBJ databases">
        <authorList>
            <person name="Gilroy R."/>
        </authorList>
    </citation>
    <scope>NUCLEOTIDE SEQUENCE</scope>
    <source>
        <strain evidence="7">CHK178-16964</strain>
    </source>
</reference>
<evidence type="ECO:0000256" key="1">
    <source>
        <dbReference type="ARBA" id="ARBA00022691"/>
    </source>
</evidence>
<keyword evidence="3 5" id="KW-0408">Iron</keyword>
<evidence type="ECO:0000256" key="5">
    <source>
        <dbReference type="PIRSR" id="PIRSR004869-50"/>
    </source>
</evidence>
<dbReference type="PANTHER" id="PTHR43075:SF1">
    <property type="entry name" value="FORMATE LYASE ACTIVATING ENZYME, PUTATIVE (AFU_ORTHOLOGUE AFUA_2G15630)-RELATED"/>
    <property type="match status" value="1"/>
</dbReference>
<dbReference type="InterPro" id="IPR058240">
    <property type="entry name" value="rSAM_sf"/>
</dbReference>
<evidence type="ECO:0000256" key="3">
    <source>
        <dbReference type="ARBA" id="ARBA00023004"/>
    </source>
</evidence>
<proteinExistence type="predicted"/>
<dbReference type="SFLD" id="SFLDG01099">
    <property type="entry name" value="Uncharacterised_Radical_SAM_Su"/>
    <property type="match status" value="1"/>
</dbReference>
<feature type="binding site" evidence="5">
    <location>
        <position position="75"/>
    </location>
    <ligand>
        <name>[4Fe-4S] cluster</name>
        <dbReference type="ChEBI" id="CHEBI:49883"/>
        <note>4Fe-4S-S-AdoMet</note>
    </ligand>
</feature>
<evidence type="ECO:0000313" key="8">
    <source>
        <dbReference type="Proteomes" id="UP000823900"/>
    </source>
</evidence>
<dbReference type="GO" id="GO:0046872">
    <property type="term" value="F:metal ion binding"/>
    <property type="evidence" value="ECO:0007669"/>
    <property type="project" value="UniProtKB-KW"/>
</dbReference>
<feature type="binding site" evidence="5">
    <location>
        <position position="79"/>
    </location>
    <ligand>
        <name>[4Fe-4S] cluster</name>
        <dbReference type="ChEBI" id="CHEBI:49883"/>
        <note>4Fe-4S-S-AdoMet</note>
    </ligand>
</feature>
<dbReference type="GO" id="GO:0051536">
    <property type="term" value="F:iron-sulfur cluster binding"/>
    <property type="evidence" value="ECO:0007669"/>
    <property type="project" value="UniProtKB-KW"/>
</dbReference>
<protein>
    <submittedName>
        <fullName evidence="7">Radical SAM protein</fullName>
    </submittedName>
</protein>
<dbReference type="EMBL" id="DWZA01000023">
    <property type="protein sequence ID" value="HJA70458.1"/>
    <property type="molecule type" value="Genomic_DNA"/>
</dbReference>
<evidence type="ECO:0000256" key="2">
    <source>
        <dbReference type="ARBA" id="ARBA00022723"/>
    </source>
</evidence>
<dbReference type="InterPro" id="IPR007197">
    <property type="entry name" value="rSAM"/>
</dbReference>
<dbReference type="SUPFAM" id="SSF102114">
    <property type="entry name" value="Radical SAM enzymes"/>
    <property type="match status" value="1"/>
</dbReference>
<dbReference type="GO" id="GO:0003824">
    <property type="term" value="F:catalytic activity"/>
    <property type="evidence" value="ECO:0007669"/>
    <property type="project" value="InterPro"/>
</dbReference>